<comment type="caution">
    <text evidence="1">The sequence shown here is derived from an EMBL/GenBank/DDBJ whole genome shotgun (WGS) entry which is preliminary data.</text>
</comment>
<name>A0A0M0JJ01_9EUKA</name>
<gene>
    <name evidence="1" type="ORF">Ctob_005836</name>
</gene>
<evidence type="ECO:0000313" key="1">
    <source>
        <dbReference type="EMBL" id="KOO26554.1"/>
    </source>
</evidence>
<reference evidence="2" key="1">
    <citation type="journal article" date="2015" name="PLoS Genet.">
        <title>Genome Sequence and Transcriptome Analyses of Chrysochromulina tobin: Metabolic Tools for Enhanced Algal Fitness in the Prominent Order Prymnesiales (Haptophyceae).</title>
        <authorList>
            <person name="Hovde B.T."/>
            <person name="Deodato C.R."/>
            <person name="Hunsperger H.M."/>
            <person name="Ryken S.A."/>
            <person name="Yost W."/>
            <person name="Jha R.K."/>
            <person name="Patterson J."/>
            <person name="Monnat R.J. Jr."/>
            <person name="Barlow S.B."/>
            <person name="Starkenburg S.R."/>
            <person name="Cattolico R.A."/>
        </authorList>
    </citation>
    <scope>NUCLEOTIDE SEQUENCE</scope>
    <source>
        <strain evidence="2">CCMP291</strain>
    </source>
</reference>
<dbReference type="Proteomes" id="UP000037460">
    <property type="component" value="Unassembled WGS sequence"/>
</dbReference>
<protein>
    <recommendedName>
        <fullName evidence="3">GRAM domain-containing protein</fullName>
    </recommendedName>
</protein>
<accession>A0A0M0JJ01</accession>
<proteinExistence type="predicted"/>
<dbReference type="AlphaFoldDB" id="A0A0M0JJ01"/>
<evidence type="ECO:0008006" key="3">
    <source>
        <dbReference type="Google" id="ProtNLM"/>
    </source>
</evidence>
<keyword evidence="2" id="KW-1185">Reference proteome</keyword>
<evidence type="ECO:0000313" key="2">
    <source>
        <dbReference type="Proteomes" id="UP000037460"/>
    </source>
</evidence>
<organism evidence="1 2">
    <name type="scientific">Chrysochromulina tobinii</name>
    <dbReference type="NCBI Taxonomy" id="1460289"/>
    <lineage>
        <taxon>Eukaryota</taxon>
        <taxon>Haptista</taxon>
        <taxon>Haptophyta</taxon>
        <taxon>Prymnesiophyceae</taxon>
        <taxon>Prymnesiales</taxon>
        <taxon>Chrysochromulinaceae</taxon>
        <taxon>Chrysochromulina</taxon>
    </lineage>
</organism>
<sequence>MSAIKSITAEELYKRALFPFLTKTAFVLEPDGERILEATWMVQELPRRMRAPSVLLVGQGLLVVTNRAIYLLEPTTAAVCNVCEPWKLCPAGPRLMLRVPFYRLKKIVLDFATKYQCGQRMKLDGSPKKPLRPKPANVELQFSTLHVGVVERLTRTIRRMMESRPIEVVRDMSQLRALEGL</sequence>
<dbReference type="EMBL" id="JWZX01002835">
    <property type="protein sequence ID" value="KOO26554.1"/>
    <property type="molecule type" value="Genomic_DNA"/>
</dbReference>